<dbReference type="GO" id="GO:0005829">
    <property type="term" value="C:cytosol"/>
    <property type="evidence" value="ECO:0007669"/>
    <property type="project" value="TreeGrafter"/>
</dbReference>
<keyword evidence="2" id="KW-0315">Glutamine amidotransferase</keyword>
<evidence type="ECO:0000313" key="2">
    <source>
        <dbReference type="EMBL" id="KAF4447319.1"/>
    </source>
</evidence>
<dbReference type="GO" id="GO:0005634">
    <property type="term" value="C:nucleus"/>
    <property type="evidence" value="ECO:0007669"/>
    <property type="project" value="TreeGrafter"/>
</dbReference>
<dbReference type="CDD" id="cd01741">
    <property type="entry name" value="GATase1_1"/>
    <property type="match status" value="1"/>
</dbReference>
<dbReference type="PANTHER" id="PTHR42695">
    <property type="entry name" value="GLUTAMINE AMIDOTRANSFERASE YLR126C-RELATED"/>
    <property type="match status" value="1"/>
</dbReference>
<accession>A0A8H4KCG8</accession>
<sequence>MARTVRIAMLNADIPVPVVREKYPTYGAIFHHLLSAAAARIAPSYTITSQDFDIVQGEYPEDITAFDALLITGSASSSYDDIAWGKRLDAYVQQVYHRHPGVKMFGSCYGHQMICQSLLKPYGVKVGKDPQGWEIGVHEVAINKDFRNVFGSLGPLEDAISHGRAPPTPEPEGDQSTPLGLLTKPTPEKLMLQFVHADSVQIPPFGLPAGWFNIGKSAQCVAQGVYQPGRVLTYQGHFEFDRFVNSETIKAFGAKWDPVLVSGYLDAIDADDDSLEAAELVVRFLLEGSTRQSGTSGLITPPV</sequence>
<dbReference type="Proteomes" id="UP000554235">
    <property type="component" value="Unassembled WGS sequence"/>
</dbReference>
<feature type="region of interest" description="Disordered" evidence="1">
    <location>
        <begin position="160"/>
        <end position="179"/>
    </location>
</feature>
<dbReference type="AlphaFoldDB" id="A0A8H4KCG8"/>
<proteinExistence type="predicted"/>
<dbReference type="PANTHER" id="PTHR42695:SF6">
    <property type="entry name" value="GLUTAMINE AMIDOTRANSFERASE DOMAIN-CONTAINING PROTEIN"/>
    <property type="match status" value="1"/>
</dbReference>
<evidence type="ECO:0000313" key="3">
    <source>
        <dbReference type="Proteomes" id="UP000554235"/>
    </source>
</evidence>
<reference evidence="2 3" key="1">
    <citation type="submission" date="2020-01" db="EMBL/GenBank/DDBJ databases">
        <title>Identification and distribution of gene clusters putatively required for synthesis of sphingolipid metabolism inhibitors in phylogenetically diverse species of the filamentous fungus Fusarium.</title>
        <authorList>
            <person name="Kim H.-S."/>
            <person name="Busman M."/>
            <person name="Brown D.W."/>
            <person name="Divon H."/>
            <person name="Uhlig S."/>
            <person name="Proctor R.H."/>
        </authorList>
    </citation>
    <scope>NUCLEOTIDE SEQUENCE [LARGE SCALE GENOMIC DNA]</scope>
    <source>
        <strain evidence="2 3">NRRL 20459</strain>
    </source>
</reference>
<dbReference type="SUPFAM" id="SSF52317">
    <property type="entry name" value="Class I glutamine amidotransferase-like"/>
    <property type="match status" value="1"/>
</dbReference>
<keyword evidence="2" id="KW-0808">Transferase</keyword>
<protein>
    <submittedName>
        <fullName evidence="2">Glutamine amidotransferase</fullName>
    </submittedName>
</protein>
<evidence type="ECO:0000256" key="1">
    <source>
        <dbReference type="SAM" id="MobiDB-lite"/>
    </source>
</evidence>
<keyword evidence="3" id="KW-1185">Reference proteome</keyword>
<organism evidence="2 3">
    <name type="scientific">Fusarium albosuccineum</name>
    <dbReference type="NCBI Taxonomy" id="1237068"/>
    <lineage>
        <taxon>Eukaryota</taxon>
        <taxon>Fungi</taxon>
        <taxon>Dikarya</taxon>
        <taxon>Ascomycota</taxon>
        <taxon>Pezizomycotina</taxon>
        <taxon>Sordariomycetes</taxon>
        <taxon>Hypocreomycetidae</taxon>
        <taxon>Hypocreales</taxon>
        <taxon>Nectriaceae</taxon>
        <taxon>Fusarium</taxon>
        <taxon>Fusarium decemcellulare species complex</taxon>
    </lineage>
</organism>
<dbReference type="OrthoDB" id="1669814at2759"/>
<dbReference type="InterPro" id="IPR044992">
    <property type="entry name" value="ChyE-like"/>
</dbReference>
<dbReference type="Gene3D" id="3.40.50.880">
    <property type="match status" value="1"/>
</dbReference>
<dbReference type="InterPro" id="IPR029062">
    <property type="entry name" value="Class_I_gatase-like"/>
</dbReference>
<dbReference type="EMBL" id="JAADYS010003432">
    <property type="protein sequence ID" value="KAF4447319.1"/>
    <property type="molecule type" value="Genomic_DNA"/>
</dbReference>
<dbReference type="GO" id="GO:0016740">
    <property type="term" value="F:transferase activity"/>
    <property type="evidence" value="ECO:0007669"/>
    <property type="project" value="UniProtKB-KW"/>
</dbReference>
<gene>
    <name evidence="2" type="ORF">FALBO_16958</name>
</gene>
<comment type="caution">
    <text evidence="2">The sequence shown here is derived from an EMBL/GenBank/DDBJ whole genome shotgun (WGS) entry which is preliminary data.</text>
</comment>
<name>A0A8H4KCG8_9HYPO</name>